<reference evidence="2 3" key="1">
    <citation type="submission" date="2024-09" db="EMBL/GenBank/DDBJ databases">
        <authorList>
            <person name="Sun Q."/>
            <person name="Mori K."/>
        </authorList>
    </citation>
    <scope>NUCLEOTIDE SEQUENCE [LARGE SCALE GENOMIC DNA]</scope>
    <source>
        <strain evidence="2 3">TBRC 1851</strain>
    </source>
</reference>
<keyword evidence="1" id="KW-0472">Membrane</keyword>
<comment type="caution">
    <text evidence="2">The sequence shown here is derived from an EMBL/GenBank/DDBJ whole genome shotgun (WGS) entry which is preliminary data.</text>
</comment>
<evidence type="ECO:0008006" key="4">
    <source>
        <dbReference type="Google" id="ProtNLM"/>
    </source>
</evidence>
<feature type="transmembrane region" description="Helical" evidence="1">
    <location>
        <begin position="37"/>
        <end position="55"/>
    </location>
</feature>
<keyword evidence="1" id="KW-1133">Transmembrane helix</keyword>
<gene>
    <name evidence="2" type="ORF">ACFHYQ_08605</name>
</gene>
<dbReference type="EMBL" id="JBHMQT010000013">
    <property type="protein sequence ID" value="MFC0862356.1"/>
    <property type="molecule type" value="Genomic_DNA"/>
</dbReference>
<evidence type="ECO:0000313" key="2">
    <source>
        <dbReference type="EMBL" id="MFC0862356.1"/>
    </source>
</evidence>
<sequence length="67" mass="7317">MRLPGNHLPPQIDSLLVRAKVLGHRLREDRGASTLEWVVLTALIIGIAIAAVAVLKSKVDEWLGKIP</sequence>
<dbReference type="Proteomes" id="UP001589870">
    <property type="component" value="Unassembled WGS sequence"/>
</dbReference>
<protein>
    <recommendedName>
        <fullName evidence="4">DUF4244 domain-containing protein</fullName>
    </recommendedName>
</protein>
<organism evidence="2 3">
    <name type="scientific">Sphaerimonospora cavernae</name>
    <dbReference type="NCBI Taxonomy" id="1740611"/>
    <lineage>
        <taxon>Bacteria</taxon>
        <taxon>Bacillati</taxon>
        <taxon>Actinomycetota</taxon>
        <taxon>Actinomycetes</taxon>
        <taxon>Streptosporangiales</taxon>
        <taxon>Streptosporangiaceae</taxon>
        <taxon>Sphaerimonospora</taxon>
    </lineage>
</organism>
<proteinExistence type="predicted"/>
<dbReference type="RefSeq" id="WP_394300570.1">
    <property type="nucleotide sequence ID" value="NZ_JBHMQT010000013.1"/>
</dbReference>
<accession>A0ABV6U5G3</accession>
<evidence type="ECO:0000256" key="1">
    <source>
        <dbReference type="SAM" id="Phobius"/>
    </source>
</evidence>
<keyword evidence="1" id="KW-0812">Transmembrane</keyword>
<keyword evidence="3" id="KW-1185">Reference proteome</keyword>
<evidence type="ECO:0000313" key="3">
    <source>
        <dbReference type="Proteomes" id="UP001589870"/>
    </source>
</evidence>
<name>A0ABV6U5G3_9ACTN</name>